<comment type="similarity">
    <text evidence="1">Belongs to the NodU/CmcH family.</text>
</comment>
<dbReference type="Proteomes" id="UP001597058">
    <property type="component" value="Unassembled WGS sequence"/>
</dbReference>
<organism evidence="4 5">
    <name type="scientific">Streptomyces kaempferi</name>
    <dbReference type="NCBI Taxonomy" id="333725"/>
    <lineage>
        <taxon>Bacteria</taxon>
        <taxon>Bacillati</taxon>
        <taxon>Actinomycetota</taxon>
        <taxon>Actinomycetes</taxon>
        <taxon>Kitasatosporales</taxon>
        <taxon>Streptomycetaceae</taxon>
        <taxon>Streptomyces</taxon>
    </lineage>
</organism>
<keyword evidence="5" id="KW-1185">Reference proteome</keyword>
<feature type="domain" description="Carbamoyltransferase C-terminal" evidence="3">
    <location>
        <begin position="353"/>
        <end position="515"/>
    </location>
</feature>
<evidence type="ECO:0000256" key="1">
    <source>
        <dbReference type="ARBA" id="ARBA00006129"/>
    </source>
</evidence>
<dbReference type="PANTHER" id="PTHR34847">
    <property type="entry name" value="NODULATION PROTEIN U"/>
    <property type="match status" value="1"/>
</dbReference>
<evidence type="ECO:0000259" key="2">
    <source>
        <dbReference type="Pfam" id="PF02543"/>
    </source>
</evidence>
<dbReference type="Gene3D" id="3.30.420.40">
    <property type="match status" value="1"/>
</dbReference>
<name>A0ABW3XTX9_9ACTN</name>
<sequence>MLIVAFKPGHDGCVAAIRDGELLHSLESEKDSFARYSFLTPTTVLELAERLDGLPDVIAVGGWQEKGINIRGSEGAGYFGTDSVILRESKFFGKKVQYFSSSHERSHIFGGIGMAPAAQHPLQAVLVWEGLTGKFFLVDDKYRVVRTIDVMDQPGAKYAALFAICDPTFAAKGSIPRLSDAGKLMALAAHADHRDADADITAAVERLLKIENTYPVPKEEFRDTPLFDCGVTSAVGTTAAALLTERMFRIFAETAVRELPEGIPLRISGGCGLNCDWNAEWADLGHFSDVFVPPCANDTGSAIGTAVDAQTTLTGSPHIDWNVYGGLDFVRDQVPDPTRWSHRSLDHDALSTALSAGRVVAWVQGRWEIGPRALGNRSLLADAFSAASKDRLNEIKQREDYRPIAPCARVEDLATAFDRDFEDPYMLYFRRVRDTRLKAVTHVDGSARVQTVSEKSNAALHRLLGAVAAQRGTGVLCNTSLNFNGHGFINRTSDLVAYCEARGVGDMVIGQDWYQRVAGA</sequence>
<dbReference type="Gene3D" id="3.90.870.20">
    <property type="entry name" value="Carbamoyltransferase, C-terminal domain"/>
    <property type="match status" value="1"/>
</dbReference>
<feature type="domain" description="Carbamoyltransferase" evidence="2">
    <location>
        <begin position="262"/>
        <end position="307"/>
    </location>
</feature>
<protein>
    <submittedName>
        <fullName evidence="4">Carbamoyltransferase C-terminal domain-containing protein</fullName>
    </submittedName>
</protein>
<comment type="caution">
    <text evidence="4">The sequence shown here is derived from an EMBL/GenBank/DDBJ whole genome shotgun (WGS) entry which is preliminary data.</text>
</comment>
<reference evidence="5" key="1">
    <citation type="journal article" date="2019" name="Int. J. Syst. Evol. Microbiol.">
        <title>The Global Catalogue of Microorganisms (GCM) 10K type strain sequencing project: providing services to taxonomists for standard genome sequencing and annotation.</title>
        <authorList>
            <consortium name="The Broad Institute Genomics Platform"/>
            <consortium name="The Broad Institute Genome Sequencing Center for Infectious Disease"/>
            <person name="Wu L."/>
            <person name="Ma J."/>
        </authorList>
    </citation>
    <scope>NUCLEOTIDE SEQUENCE [LARGE SCALE GENOMIC DNA]</scope>
    <source>
        <strain evidence="5">CGMCC 4.7020</strain>
    </source>
</reference>
<dbReference type="InterPro" id="IPR031730">
    <property type="entry name" value="Carbam_trans_C"/>
</dbReference>
<dbReference type="PANTHER" id="PTHR34847:SF1">
    <property type="entry name" value="NODULATION PROTEIN U"/>
    <property type="match status" value="1"/>
</dbReference>
<dbReference type="Pfam" id="PF02543">
    <property type="entry name" value="Carbam_trans_N"/>
    <property type="match status" value="1"/>
</dbReference>
<dbReference type="Pfam" id="PF16861">
    <property type="entry name" value="Carbam_trans_C"/>
    <property type="match status" value="1"/>
</dbReference>
<dbReference type="RefSeq" id="WP_381243309.1">
    <property type="nucleotide sequence ID" value="NZ_JBHSKH010000154.1"/>
</dbReference>
<gene>
    <name evidence="4" type="ORF">ACFQ5X_45770</name>
</gene>
<dbReference type="InterPro" id="IPR038152">
    <property type="entry name" value="Carbam_trans_C_sf"/>
</dbReference>
<evidence type="ECO:0000259" key="3">
    <source>
        <dbReference type="Pfam" id="PF16861"/>
    </source>
</evidence>
<dbReference type="InterPro" id="IPR003696">
    <property type="entry name" value="Carbtransf_dom"/>
</dbReference>
<evidence type="ECO:0000313" key="4">
    <source>
        <dbReference type="EMBL" id="MFD1313041.1"/>
    </source>
</evidence>
<dbReference type="EMBL" id="JBHTMM010000155">
    <property type="protein sequence ID" value="MFD1313041.1"/>
    <property type="molecule type" value="Genomic_DNA"/>
</dbReference>
<evidence type="ECO:0000313" key="5">
    <source>
        <dbReference type="Proteomes" id="UP001597058"/>
    </source>
</evidence>
<dbReference type="InterPro" id="IPR051338">
    <property type="entry name" value="NodU/CmcH_Carbamoyltrnsfr"/>
</dbReference>
<accession>A0ABW3XTX9</accession>
<proteinExistence type="inferred from homology"/>